<feature type="chain" id="PRO_5035179806" description="Lipoprotein" evidence="1">
    <location>
        <begin position="20"/>
        <end position="204"/>
    </location>
</feature>
<feature type="signal peptide" evidence="1">
    <location>
        <begin position="1"/>
        <end position="19"/>
    </location>
</feature>
<evidence type="ECO:0000313" key="3">
    <source>
        <dbReference type="Proteomes" id="UP000634004"/>
    </source>
</evidence>
<gene>
    <name evidence="2" type="ORF">GCM10009069_24710</name>
</gene>
<proteinExistence type="predicted"/>
<comment type="caution">
    <text evidence="2">The sequence shown here is derived from an EMBL/GenBank/DDBJ whole genome shotgun (WGS) entry which is preliminary data.</text>
</comment>
<dbReference type="Proteomes" id="UP000634004">
    <property type="component" value="Unassembled WGS sequence"/>
</dbReference>
<keyword evidence="1" id="KW-0732">Signal</keyword>
<name>A0A8J3G367_9PROT</name>
<dbReference type="PROSITE" id="PS51257">
    <property type="entry name" value="PROKAR_LIPOPROTEIN"/>
    <property type="match status" value="1"/>
</dbReference>
<accession>A0A8J3G367</accession>
<evidence type="ECO:0000313" key="2">
    <source>
        <dbReference type="EMBL" id="GHB00864.1"/>
    </source>
</evidence>
<keyword evidence="3" id="KW-1185">Reference proteome</keyword>
<evidence type="ECO:0008006" key="4">
    <source>
        <dbReference type="Google" id="ProtNLM"/>
    </source>
</evidence>
<reference evidence="2" key="2">
    <citation type="submission" date="2020-09" db="EMBL/GenBank/DDBJ databases">
        <authorList>
            <person name="Sun Q."/>
            <person name="Kim S."/>
        </authorList>
    </citation>
    <scope>NUCLEOTIDE SEQUENCE</scope>
    <source>
        <strain evidence="2">KCTC 32513</strain>
    </source>
</reference>
<organism evidence="2 3">
    <name type="scientific">Algimonas arctica</name>
    <dbReference type="NCBI Taxonomy" id="1479486"/>
    <lineage>
        <taxon>Bacteria</taxon>
        <taxon>Pseudomonadati</taxon>
        <taxon>Pseudomonadota</taxon>
        <taxon>Alphaproteobacteria</taxon>
        <taxon>Maricaulales</taxon>
        <taxon>Robiginitomaculaceae</taxon>
        <taxon>Algimonas</taxon>
    </lineage>
</organism>
<sequence>MRRLIPVLSLALLSACANFPEEVDHFRFAAMSPLRDFNLTQAPIPGQLNALAQPYGFADQSGCQAWTQEINDLETALMTNDGRRVGFRRDSETFTGRTGNLRDSGIKSATSQFIPFRSIVRQASGASRFEQRAENASDRARYRIGYLVGLGRSHRCPGFGTLSPFAPQPQARTAWSYPANSNIRYANPAPRTVASTPYGTVQRR</sequence>
<dbReference type="RefSeq" id="WP_189498892.1">
    <property type="nucleotide sequence ID" value="NZ_BMZH01000011.1"/>
</dbReference>
<protein>
    <recommendedName>
        <fullName evidence="4">Lipoprotein</fullName>
    </recommendedName>
</protein>
<reference evidence="2" key="1">
    <citation type="journal article" date="2014" name="Int. J. Syst. Evol. Microbiol.">
        <title>Complete genome sequence of Corynebacterium casei LMG S-19264T (=DSM 44701T), isolated from a smear-ripened cheese.</title>
        <authorList>
            <consortium name="US DOE Joint Genome Institute (JGI-PGF)"/>
            <person name="Walter F."/>
            <person name="Albersmeier A."/>
            <person name="Kalinowski J."/>
            <person name="Ruckert C."/>
        </authorList>
    </citation>
    <scope>NUCLEOTIDE SEQUENCE</scope>
    <source>
        <strain evidence="2">KCTC 32513</strain>
    </source>
</reference>
<dbReference type="AlphaFoldDB" id="A0A8J3G367"/>
<evidence type="ECO:0000256" key="1">
    <source>
        <dbReference type="SAM" id="SignalP"/>
    </source>
</evidence>
<dbReference type="EMBL" id="BMZH01000011">
    <property type="protein sequence ID" value="GHB00864.1"/>
    <property type="molecule type" value="Genomic_DNA"/>
</dbReference>